<dbReference type="Proteomes" id="UP001642409">
    <property type="component" value="Unassembled WGS sequence"/>
</dbReference>
<dbReference type="Pfam" id="PF04193">
    <property type="entry name" value="PQ-loop"/>
    <property type="match status" value="2"/>
</dbReference>
<name>A0AA86Q3D1_9EUKA</name>
<sequence>MVCRCENGDYNKFISGVFQECVSGTTGVVSFIFGWISICCWIVSFLPQIRITFLMKRSEALSPAYISCLVLGDLFNLVSCFLLNQLFTQQILSVIFVFFDAIFIFQHFYYLKKSHQTESLSTKFRISESVIYTLLVILVVNNVLWGGFHSQFGLNLQELTYDVCKVPAELSTKSTRYIVGNIMAYGSLPMYLASRPGQIMKNHKRKSAVGLSVGMFLTTISANIAQLTSLFAMSQSSSYMIQKIPYILGSSLPAMCDGIIVFQWFRFSKIDRFKNAEVQTAEIERKDVQATEQTMDTVEATTIWNASAKF</sequence>
<evidence type="ECO:0000256" key="4">
    <source>
        <dbReference type="ARBA" id="ARBA00023136"/>
    </source>
</evidence>
<dbReference type="PANTHER" id="PTHR16201">
    <property type="entry name" value="SEVEN TRANSMEMBRANE PROTEIN 1-RELATED"/>
    <property type="match status" value="1"/>
</dbReference>
<dbReference type="PANTHER" id="PTHR16201:SF34">
    <property type="entry name" value="LYSOSOMAL AMINO ACID TRANSPORTER 1"/>
    <property type="match status" value="1"/>
</dbReference>
<dbReference type="EMBL" id="CATOUU010000792">
    <property type="protein sequence ID" value="CAI9948903.1"/>
    <property type="molecule type" value="Genomic_DNA"/>
</dbReference>
<keyword evidence="2 5" id="KW-0812">Transmembrane</keyword>
<accession>A0AA86Q3D1</accession>
<feature type="transmembrane region" description="Helical" evidence="5">
    <location>
        <begin position="175"/>
        <end position="193"/>
    </location>
</feature>
<reference evidence="6" key="1">
    <citation type="submission" date="2023-06" db="EMBL/GenBank/DDBJ databases">
        <authorList>
            <person name="Kurt Z."/>
        </authorList>
    </citation>
    <scope>NUCLEOTIDE SEQUENCE</scope>
</reference>
<evidence type="ECO:0000313" key="7">
    <source>
        <dbReference type="EMBL" id="CAL5997513.1"/>
    </source>
</evidence>
<comment type="subcellular location">
    <subcellularLocation>
        <location evidence="1">Membrane</location>
        <topology evidence="1">Multi-pass membrane protein</topology>
    </subcellularLocation>
</comment>
<evidence type="ECO:0000256" key="2">
    <source>
        <dbReference type="ARBA" id="ARBA00022692"/>
    </source>
</evidence>
<dbReference type="EMBL" id="CAXDID020000172">
    <property type="protein sequence ID" value="CAL6047525.1"/>
    <property type="molecule type" value="Genomic_DNA"/>
</dbReference>
<dbReference type="SMART" id="SM00679">
    <property type="entry name" value="CTNS"/>
    <property type="match status" value="2"/>
</dbReference>
<dbReference type="AlphaFoldDB" id="A0AA86Q3D1"/>
<feature type="transmembrane region" description="Helical" evidence="5">
    <location>
        <begin position="32"/>
        <end position="53"/>
    </location>
</feature>
<keyword evidence="3 5" id="KW-1133">Transmembrane helix</keyword>
<dbReference type="GO" id="GO:0098852">
    <property type="term" value="C:lytic vacuole membrane"/>
    <property type="evidence" value="ECO:0007669"/>
    <property type="project" value="UniProtKB-ARBA"/>
</dbReference>
<dbReference type="InterPro" id="IPR051415">
    <property type="entry name" value="LAAT-1"/>
</dbReference>
<feature type="transmembrane region" description="Helical" evidence="5">
    <location>
        <begin position="65"/>
        <end position="84"/>
    </location>
</feature>
<dbReference type="Gene3D" id="1.20.1280.290">
    <property type="match status" value="2"/>
</dbReference>
<dbReference type="EMBL" id="CAXDID020000036">
    <property type="protein sequence ID" value="CAL5997513.1"/>
    <property type="molecule type" value="Genomic_DNA"/>
</dbReference>
<reference evidence="7 9" key="2">
    <citation type="submission" date="2024-07" db="EMBL/GenBank/DDBJ databases">
        <authorList>
            <person name="Akdeniz Z."/>
        </authorList>
    </citation>
    <scope>NUCLEOTIDE SEQUENCE [LARGE SCALE GENOMIC DNA]</scope>
</reference>
<dbReference type="GO" id="GO:0015174">
    <property type="term" value="F:basic amino acid transmembrane transporter activity"/>
    <property type="evidence" value="ECO:0007669"/>
    <property type="project" value="UniProtKB-ARBA"/>
</dbReference>
<dbReference type="InterPro" id="IPR006603">
    <property type="entry name" value="PQ-loop_rpt"/>
</dbReference>
<organism evidence="6">
    <name type="scientific">Hexamita inflata</name>
    <dbReference type="NCBI Taxonomy" id="28002"/>
    <lineage>
        <taxon>Eukaryota</taxon>
        <taxon>Metamonada</taxon>
        <taxon>Diplomonadida</taxon>
        <taxon>Hexamitidae</taxon>
        <taxon>Hexamitinae</taxon>
        <taxon>Hexamita</taxon>
    </lineage>
</organism>
<keyword evidence="9" id="KW-1185">Reference proteome</keyword>
<evidence type="ECO:0000256" key="1">
    <source>
        <dbReference type="ARBA" id="ARBA00004141"/>
    </source>
</evidence>
<evidence type="ECO:0000313" key="9">
    <source>
        <dbReference type="Proteomes" id="UP001642409"/>
    </source>
</evidence>
<dbReference type="FunFam" id="1.20.1280.290:FF:000009">
    <property type="entry name" value="PQ loop repeat family protein"/>
    <property type="match status" value="1"/>
</dbReference>
<proteinExistence type="predicted"/>
<comment type="caution">
    <text evidence="6">The sequence shown here is derived from an EMBL/GenBank/DDBJ whole genome shotgun (WGS) entry which is preliminary data.</text>
</comment>
<feature type="transmembrane region" description="Helical" evidence="5">
    <location>
        <begin position="244"/>
        <end position="265"/>
    </location>
</feature>
<evidence type="ECO:0000256" key="3">
    <source>
        <dbReference type="ARBA" id="ARBA00022989"/>
    </source>
</evidence>
<evidence type="ECO:0000313" key="6">
    <source>
        <dbReference type="EMBL" id="CAI9948903.1"/>
    </source>
</evidence>
<feature type="transmembrane region" description="Helical" evidence="5">
    <location>
        <begin position="213"/>
        <end position="232"/>
    </location>
</feature>
<feature type="transmembrane region" description="Helical" evidence="5">
    <location>
        <begin position="130"/>
        <end position="148"/>
    </location>
</feature>
<gene>
    <name evidence="7" type="ORF">HINF_LOCUS15285</name>
    <name evidence="6" type="ORF">HINF_LOCUS36548</name>
    <name evidence="8" type="ORF">HINF_LOCUS42247</name>
</gene>
<protein>
    <submittedName>
        <fullName evidence="6">Seven transmembrane protein 1</fullName>
    </submittedName>
    <submittedName>
        <fullName evidence="7">Seven_transmembrane protein 1</fullName>
    </submittedName>
</protein>
<evidence type="ECO:0000256" key="5">
    <source>
        <dbReference type="SAM" id="Phobius"/>
    </source>
</evidence>
<evidence type="ECO:0000313" key="8">
    <source>
        <dbReference type="EMBL" id="CAL6047525.1"/>
    </source>
</evidence>
<feature type="transmembrane region" description="Helical" evidence="5">
    <location>
        <begin position="90"/>
        <end position="110"/>
    </location>
</feature>
<keyword evidence="4 5" id="KW-0472">Membrane</keyword>